<keyword evidence="2" id="KW-0813">Transport</keyword>
<gene>
    <name evidence="13" type="primary">cydC</name>
    <name evidence="13" type="ORF">D0Q02_16055</name>
</gene>
<comment type="subcellular location">
    <subcellularLocation>
        <location evidence="1">Cell membrane</location>
        <topology evidence="1">Multi-pass membrane protein</topology>
    </subcellularLocation>
</comment>
<dbReference type="SUPFAM" id="SSF52540">
    <property type="entry name" value="P-loop containing nucleoside triphosphate hydrolases"/>
    <property type="match status" value="1"/>
</dbReference>
<dbReference type="GO" id="GO:0005886">
    <property type="term" value="C:plasma membrane"/>
    <property type="evidence" value="ECO:0007669"/>
    <property type="project" value="UniProtKB-SubCell"/>
</dbReference>
<keyword evidence="5" id="KW-0547">Nucleotide-binding</keyword>
<feature type="transmembrane region" description="Helical" evidence="10">
    <location>
        <begin position="248"/>
        <end position="269"/>
    </location>
</feature>
<dbReference type="Gene3D" id="1.20.1560.10">
    <property type="entry name" value="ABC transporter type 1, transmembrane domain"/>
    <property type="match status" value="1"/>
</dbReference>
<dbReference type="Proteomes" id="UP000262621">
    <property type="component" value="Unassembled WGS sequence"/>
</dbReference>
<comment type="similarity">
    <text evidence="9">Belongs to the ABC transporter superfamily. Lipid exporter (TC 3.A.1.106) family.</text>
</comment>
<dbReference type="InterPro" id="IPR017871">
    <property type="entry name" value="ABC_transporter-like_CS"/>
</dbReference>
<feature type="transmembrane region" description="Helical" evidence="10">
    <location>
        <begin position="153"/>
        <end position="184"/>
    </location>
</feature>
<evidence type="ECO:0000256" key="10">
    <source>
        <dbReference type="SAM" id="Phobius"/>
    </source>
</evidence>
<dbReference type="GO" id="GO:0005524">
    <property type="term" value="F:ATP binding"/>
    <property type="evidence" value="ECO:0007669"/>
    <property type="project" value="UniProtKB-KW"/>
</dbReference>
<proteinExistence type="inferred from homology"/>
<feature type="domain" description="ABC transporter" evidence="11">
    <location>
        <begin position="343"/>
        <end position="577"/>
    </location>
</feature>
<evidence type="ECO:0000256" key="7">
    <source>
        <dbReference type="ARBA" id="ARBA00022989"/>
    </source>
</evidence>
<evidence type="ECO:0000256" key="2">
    <source>
        <dbReference type="ARBA" id="ARBA00022448"/>
    </source>
</evidence>
<evidence type="ECO:0000256" key="8">
    <source>
        <dbReference type="ARBA" id="ARBA00023136"/>
    </source>
</evidence>
<dbReference type="PANTHER" id="PTHR43394:SF1">
    <property type="entry name" value="ATP-BINDING CASSETTE SUB-FAMILY B MEMBER 10, MITOCHONDRIAL"/>
    <property type="match status" value="1"/>
</dbReference>
<dbReference type="PROSITE" id="PS50929">
    <property type="entry name" value="ABC_TM1F"/>
    <property type="match status" value="1"/>
</dbReference>
<dbReference type="AlphaFoldDB" id="A0A372FXS2"/>
<dbReference type="OrthoDB" id="9806127at2"/>
<feature type="transmembrane region" description="Helical" evidence="10">
    <location>
        <begin position="26"/>
        <end position="51"/>
    </location>
</feature>
<dbReference type="Gene3D" id="3.40.50.300">
    <property type="entry name" value="P-loop containing nucleotide triphosphate hydrolases"/>
    <property type="match status" value="1"/>
</dbReference>
<keyword evidence="8 10" id="KW-0472">Membrane</keyword>
<evidence type="ECO:0000256" key="3">
    <source>
        <dbReference type="ARBA" id="ARBA00022475"/>
    </source>
</evidence>
<dbReference type="PROSITE" id="PS00211">
    <property type="entry name" value="ABC_TRANSPORTER_1"/>
    <property type="match status" value="1"/>
</dbReference>
<sequence>MNDDATSHPGPLRGLVPYVVREPRPFALVLVAGILAAAAPIAVAGLGAALVGRTVEQGRTGGTTGLTALLIAAAAGAAVSAWWQSDVSHDWAFRLLRTLRMSLFDGLARAVPGRVFGKRTGDLTAAAVSDVNTTELFFAHTAGDYVGTVLVSAVAVAVIAALSAPAALVTLAVMVLVAVVPYVLARRAGAQGRILREQSAVLGSEVVDGLQGLRELAVFGQGRAYLERLLRHTDEQHRTRMRYAGRAGLEQAVTSLLLGGGAVAALLAVADQVRTGGLEPAVAPVVVVLAIASLGPVAAVSATARTLGDVRAAASRVLAIIDHPAHVDSHGTIAASGDGRAHVRFSNVHFGYDAGTPVLRGATFDVAPGETVALVGRSGAGKTTCVNLLLRFWDPQAGSITVDGTDLRSFAVEGLHSLISVVPQDVYLFNTTVRENIRLSRPDAGDPEVESAARLATAHDFVTDLADGYDTACGEGGAQLSGGQRQRVAIARALLTRTPIIVMDEAVSNLDAESERALHEALVAVRRDHTMLVVAHRLSTIRTADRVVLLDDGRVVDSGPHEEMLSRCAAYRDLLAAQYPQA</sequence>
<protein>
    <submittedName>
        <fullName evidence="13">Thiol reductant ABC exporter subunit CydC</fullName>
    </submittedName>
</protein>
<dbReference type="InterPro" id="IPR039421">
    <property type="entry name" value="Type_1_exporter"/>
</dbReference>
<keyword evidence="14" id="KW-1185">Reference proteome</keyword>
<dbReference type="InterPro" id="IPR003439">
    <property type="entry name" value="ABC_transporter-like_ATP-bd"/>
</dbReference>
<evidence type="ECO:0000259" key="11">
    <source>
        <dbReference type="PROSITE" id="PS50893"/>
    </source>
</evidence>
<dbReference type="InterPro" id="IPR011527">
    <property type="entry name" value="ABC1_TM_dom"/>
</dbReference>
<keyword evidence="4 10" id="KW-0812">Transmembrane</keyword>
<dbReference type="Pfam" id="PF00664">
    <property type="entry name" value="ABC_membrane"/>
    <property type="match status" value="1"/>
</dbReference>
<dbReference type="InterPro" id="IPR036640">
    <property type="entry name" value="ABC1_TM_sf"/>
</dbReference>
<feature type="transmembrane region" description="Helical" evidence="10">
    <location>
        <begin position="63"/>
        <end position="83"/>
    </location>
</feature>
<dbReference type="InterPro" id="IPR003593">
    <property type="entry name" value="AAA+_ATPase"/>
</dbReference>
<evidence type="ECO:0000313" key="13">
    <source>
        <dbReference type="EMBL" id="RFS45607.1"/>
    </source>
</evidence>
<keyword evidence="7 10" id="KW-1133">Transmembrane helix</keyword>
<evidence type="ECO:0000256" key="9">
    <source>
        <dbReference type="ARBA" id="ARBA00061644"/>
    </source>
</evidence>
<dbReference type="RefSeq" id="WP_117228798.1">
    <property type="nucleotide sequence ID" value="NZ_QVFU01000015.1"/>
</dbReference>
<evidence type="ECO:0000259" key="12">
    <source>
        <dbReference type="PROSITE" id="PS50929"/>
    </source>
</evidence>
<dbReference type="PROSITE" id="PS50893">
    <property type="entry name" value="ABC_TRANSPORTER_2"/>
    <property type="match status" value="1"/>
</dbReference>
<accession>A0A372FXS2</accession>
<evidence type="ECO:0000256" key="4">
    <source>
        <dbReference type="ARBA" id="ARBA00022692"/>
    </source>
</evidence>
<dbReference type="EMBL" id="QVFU01000015">
    <property type="protein sequence ID" value="RFS45607.1"/>
    <property type="molecule type" value="Genomic_DNA"/>
</dbReference>
<dbReference type="GO" id="GO:0045454">
    <property type="term" value="P:cell redox homeostasis"/>
    <property type="evidence" value="ECO:0007669"/>
    <property type="project" value="InterPro"/>
</dbReference>
<comment type="caution">
    <text evidence="13">The sequence shown here is derived from an EMBL/GenBank/DDBJ whole genome shotgun (WGS) entry which is preliminary data.</text>
</comment>
<dbReference type="SUPFAM" id="SSF90123">
    <property type="entry name" value="ABC transporter transmembrane region"/>
    <property type="match status" value="1"/>
</dbReference>
<name>A0A372FXS2_9ACTN</name>
<dbReference type="InterPro" id="IPR027417">
    <property type="entry name" value="P-loop_NTPase"/>
</dbReference>
<evidence type="ECO:0000256" key="6">
    <source>
        <dbReference type="ARBA" id="ARBA00022840"/>
    </source>
</evidence>
<feature type="transmembrane region" description="Helical" evidence="10">
    <location>
        <begin position="281"/>
        <end position="302"/>
    </location>
</feature>
<dbReference type="InterPro" id="IPR014223">
    <property type="entry name" value="ABC_CydC/D"/>
</dbReference>
<keyword evidence="3" id="KW-1003">Cell membrane</keyword>
<dbReference type="SMART" id="SM00382">
    <property type="entry name" value="AAA"/>
    <property type="match status" value="1"/>
</dbReference>
<dbReference type="PANTHER" id="PTHR43394">
    <property type="entry name" value="ATP-DEPENDENT PERMEASE MDL1, MITOCHONDRIAL"/>
    <property type="match status" value="1"/>
</dbReference>
<evidence type="ECO:0000256" key="5">
    <source>
        <dbReference type="ARBA" id="ARBA00022741"/>
    </source>
</evidence>
<keyword evidence="6" id="KW-0067">ATP-binding</keyword>
<dbReference type="GO" id="GO:0016887">
    <property type="term" value="F:ATP hydrolysis activity"/>
    <property type="evidence" value="ECO:0007669"/>
    <property type="project" value="InterPro"/>
</dbReference>
<dbReference type="FunFam" id="3.40.50.300:FF:000299">
    <property type="entry name" value="ABC transporter ATP-binding protein/permease"/>
    <property type="match status" value="1"/>
</dbReference>
<dbReference type="Pfam" id="PF00005">
    <property type="entry name" value="ABC_tran"/>
    <property type="match status" value="1"/>
</dbReference>
<feature type="domain" description="ABC transmembrane type-1" evidence="12">
    <location>
        <begin position="27"/>
        <end position="309"/>
    </location>
</feature>
<dbReference type="GO" id="GO:0034775">
    <property type="term" value="P:glutathione transmembrane transport"/>
    <property type="evidence" value="ECO:0007669"/>
    <property type="project" value="InterPro"/>
</dbReference>
<dbReference type="NCBIfam" id="TIGR02868">
    <property type="entry name" value="CydC"/>
    <property type="match status" value="1"/>
</dbReference>
<dbReference type="GO" id="GO:0015421">
    <property type="term" value="F:ABC-type oligopeptide transporter activity"/>
    <property type="evidence" value="ECO:0007669"/>
    <property type="project" value="TreeGrafter"/>
</dbReference>
<reference evidence="13 14" key="1">
    <citation type="submission" date="2018-08" db="EMBL/GenBank/DDBJ databases">
        <title>Verrucosispora craniellae sp. nov., isolated from a marine sponge in the South China Sea.</title>
        <authorList>
            <person name="Li L."/>
            <person name="Lin H.W."/>
        </authorList>
    </citation>
    <scope>NUCLEOTIDE SEQUENCE [LARGE SCALE GENOMIC DNA]</scope>
    <source>
        <strain evidence="13 14">LHW63014</strain>
    </source>
</reference>
<evidence type="ECO:0000313" key="14">
    <source>
        <dbReference type="Proteomes" id="UP000262621"/>
    </source>
</evidence>
<organism evidence="13 14">
    <name type="scientific">Micromonospora craniellae</name>
    <dbReference type="NCBI Taxonomy" id="2294034"/>
    <lineage>
        <taxon>Bacteria</taxon>
        <taxon>Bacillati</taxon>
        <taxon>Actinomycetota</taxon>
        <taxon>Actinomycetes</taxon>
        <taxon>Micromonosporales</taxon>
        <taxon>Micromonosporaceae</taxon>
        <taxon>Micromonospora</taxon>
    </lineage>
</organism>
<evidence type="ECO:0000256" key="1">
    <source>
        <dbReference type="ARBA" id="ARBA00004651"/>
    </source>
</evidence>